<organism evidence="1">
    <name type="scientific">marine sediment metagenome</name>
    <dbReference type="NCBI Taxonomy" id="412755"/>
    <lineage>
        <taxon>unclassified sequences</taxon>
        <taxon>metagenomes</taxon>
        <taxon>ecological metagenomes</taxon>
    </lineage>
</organism>
<gene>
    <name evidence="1" type="ORF">LCGC14_1035760</name>
</gene>
<proteinExistence type="predicted"/>
<sequence length="52" mass="5810">DDKTGEQFTTVLGGKQPVEFLSAYMAKGGNKPLQVYLNFVEQGTYDGYYVIE</sequence>
<accession>A0A0F9QBI2</accession>
<dbReference type="AlphaFoldDB" id="A0A0F9QBI2"/>
<reference evidence="1" key="1">
    <citation type="journal article" date="2015" name="Nature">
        <title>Complex archaea that bridge the gap between prokaryotes and eukaryotes.</title>
        <authorList>
            <person name="Spang A."/>
            <person name="Saw J.H."/>
            <person name="Jorgensen S.L."/>
            <person name="Zaremba-Niedzwiedzka K."/>
            <person name="Martijn J."/>
            <person name="Lind A.E."/>
            <person name="van Eijk R."/>
            <person name="Schleper C."/>
            <person name="Guy L."/>
            <person name="Ettema T.J."/>
        </authorList>
    </citation>
    <scope>NUCLEOTIDE SEQUENCE</scope>
</reference>
<protein>
    <submittedName>
        <fullName evidence="1">Uncharacterized protein</fullName>
    </submittedName>
</protein>
<feature type="non-terminal residue" evidence="1">
    <location>
        <position position="1"/>
    </location>
</feature>
<dbReference type="EMBL" id="LAZR01004236">
    <property type="protein sequence ID" value="KKN10531.1"/>
    <property type="molecule type" value="Genomic_DNA"/>
</dbReference>
<evidence type="ECO:0000313" key="1">
    <source>
        <dbReference type="EMBL" id="KKN10531.1"/>
    </source>
</evidence>
<comment type="caution">
    <text evidence="1">The sequence shown here is derived from an EMBL/GenBank/DDBJ whole genome shotgun (WGS) entry which is preliminary data.</text>
</comment>
<name>A0A0F9QBI2_9ZZZZ</name>